<dbReference type="Proteomes" id="UP000594638">
    <property type="component" value="Unassembled WGS sequence"/>
</dbReference>
<keyword evidence="2" id="KW-1185">Reference proteome</keyword>
<proteinExistence type="predicted"/>
<dbReference type="EMBL" id="CACTIH010000264">
    <property type="protein sequence ID" value="CAA2958320.1"/>
    <property type="molecule type" value="Genomic_DNA"/>
</dbReference>
<dbReference type="AlphaFoldDB" id="A0A8S0PV15"/>
<evidence type="ECO:0000313" key="1">
    <source>
        <dbReference type="EMBL" id="CAA2958320.1"/>
    </source>
</evidence>
<evidence type="ECO:0000313" key="2">
    <source>
        <dbReference type="Proteomes" id="UP000594638"/>
    </source>
</evidence>
<protein>
    <submittedName>
        <fullName evidence="1">La 1</fullName>
    </submittedName>
</protein>
<dbReference type="Gramene" id="OE9A008338T1">
    <property type="protein sequence ID" value="OE9A008338C1"/>
    <property type="gene ID" value="OE9A008338"/>
</dbReference>
<organism evidence="1 2">
    <name type="scientific">Olea europaea subsp. europaea</name>
    <dbReference type="NCBI Taxonomy" id="158383"/>
    <lineage>
        <taxon>Eukaryota</taxon>
        <taxon>Viridiplantae</taxon>
        <taxon>Streptophyta</taxon>
        <taxon>Embryophyta</taxon>
        <taxon>Tracheophyta</taxon>
        <taxon>Spermatophyta</taxon>
        <taxon>Magnoliopsida</taxon>
        <taxon>eudicotyledons</taxon>
        <taxon>Gunneridae</taxon>
        <taxon>Pentapetalae</taxon>
        <taxon>asterids</taxon>
        <taxon>lamiids</taxon>
        <taxon>Lamiales</taxon>
        <taxon>Oleaceae</taxon>
        <taxon>Oleeae</taxon>
        <taxon>Olea</taxon>
    </lineage>
</organism>
<gene>
    <name evidence="1" type="ORF">OLEA9_A008338</name>
</gene>
<comment type="caution">
    <text evidence="1">The sequence shown here is derived from an EMBL/GenBank/DDBJ whole genome shotgun (WGS) entry which is preliminary data.</text>
</comment>
<accession>A0A8S0PV15</accession>
<dbReference type="OrthoDB" id="439993at2759"/>
<sequence>MKILLDEKSSGLGRCKDRKCEDTFKAVAETLRTSTFLKVYEDGKKISRVTELAKPDEVIKQLEVKTIVTSPLEYCVKVELLWLCKFFVNYYAVQRFCFG</sequence>
<reference evidence="1 2" key="1">
    <citation type="submission" date="2019-12" db="EMBL/GenBank/DDBJ databases">
        <authorList>
            <person name="Alioto T."/>
            <person name="Alioto T."/>
            <person name="Gomez Garrido J."/>
        </authorList>
    </citation>
    <scope>NUCLEOTIDE SEQUENCE [LARGE SCALE GENOMIC DNA]</scope>
</reference>
<name>A0A8S0PV15_OLEEU</name>